<accession>A0A226DGZ1</accession>
<feature type="transmembrane region" description="Helical" evidence="2">
    <location>
        <begin position="12"/>
        <end position="28"/>
    </location>
</feature>
<organism evidence="3 4">
    <name type="scientific">Folsomia candida</name>
    <name type="common">Springtail</name>
    <dbReference type="NCBI Taxonomy" id="158441"/>
    <lineage>
        <taxon>Eukaryota</taxon>
        <taxon>Metazoa</taxon>
        <taxon>Ecdysozoa</taxon>
        <taxon>Arthropoda</taxon>
        <taxon>Hexapoda</taxon>
        <taxon>Collembola</taxon>
        <taxon>Entomobryomorpha</taxon>
        <taxon>Isotomoidea</taxon>
        <taxon>Isotomidae</taxon>
        <taxon>Proisotominae</taxon>
        <taxon>Folsomia</taxon>
    </lineage>
</organism>
<protein>
    <submittedName>
        <fullName evidence="3">Uncharacterized protein</fullName>
    </submittedName>
</protein>
<evidence type="ECO:0000256" key="1">
    <source>
        <dbReference type="SAM" id="MobiDB-lite"/>
    </source>
</evidence>
<reference evidence="3 4" key="1">
    <citation type="submission" date="2015-12" db="EMBL/GenBank/DDBJ databases">
        <title>The genome of Folsomia candida.</title>
        <authorList>
            <person name="Faddeeva A."/>
            <person name="Derks M.F."/>
            <person name="Anvar Y."/>
            <person name="Smit S."/>
            <person name="Van Straalen N."/>
            <person name="Roelofs D."/>
        </authorList>
    </citation>
    <scope>NUCLEOTIDE SEQUENCE [LARGE SCALE GENOMIC DNA]</scope>
    <source>
        <strain evidence="3 4">VU population</strain>
        <tissue evidence="3">Whole body</tissue>
    </source>
</reference>
<feature type="compositionally biased region" description="Polar residues" evidence="1">
    <location>
        <begin position="80"/>
        <end position="90"/>
    </location>
</feature>
<evidence type="ECO:0000313" key="3">
    <source>
        <dbReference type="EMBL" id="OXA44449.1"/>
    </source>
</evidence>
<name>A0A226DGZ1_FOLCA</name>
<keyword evidence="2" id="KW-0812">Transmembrane</keyword>
<evidence type="ECO:0000256" key="2">
    <source>
        <dbReference type="SAM" id="Phobius"/>
    </source>
</evidence>
<keyword evidence="2" id="KW-1133">Transmembrane helix</keyword>
<evidence type="ECO:0000313" key="4">
    <source>
        <dbReference type="Proteomes" id="UP000198287"/>
    </source>
</evidence>
<sequence>MQLTTNLSPFSFQIFFLTISLLVILLRLESISSSTIIIVPGDGNGDGRSLFPQFGQPGGGKNNDSSAPPRRRLLRPRPQDGNSTTPNSTAPHGLPFKFPRPQMPQFPQSASNPRIEWIPLGAFLFGGASGR</sequence>
<keyword evidence="4" id="KW-1185">Reference proteome</keyword>
<comment type="caution">
    <text evidence="3">The sequence shown here is derived from an EMBL/GenBank/DDBJ whole genome shotgun (WGS) entry which is preliminary data.</text>
</comment>
<feature type="region of interest" description="Disordered" evidence="1">
    <location>
        <begin position="42"/>
        <end position="112"/>
    </location>
</feature>
<dbReference type="Proteomes" id="UP000198287">
    <property type="component" value="Unassembled WGS sequence"/>
</dbReference>
<gene>
    <name evidence="3" type="ORF">Fcan01_20485</name>
</gene>
<dbReference type="AlphaFoldDB" id="A0A226DGZ1"/>
<keyword evidence="2" id="KW-0472">Membrane</keyword>
<proteinExistence type="predicted"/>
<dbReference type="EMBL" id="LNIX01000019">
    <property type="protein sequence ID" value="OXA44449.1"/>
    <property type="molecule type" value="Genomic_DNA"/>
</dbReference>